<feature type="region of interest" description="Disordered" evidence="1">
    <location>
        <begin position="1"/>
        <end position="34"/>
    </location>
</feature>
<dbReference type="InParanoid" id="B9RFR1"/>
<gene>
    <name evidence="2" type="ORF">RCOM_1436670</name>
</gene>
<dbReference type="AlphaFoldDB" id="B9RFR1"/>
<reference evidence="3" key="1">
    <citation type="journal article" date="2010" name="Nat. Biotechnol.">
        <title>Draft genome sequence of the oilseed species Ricinus communis.</title>
        <authorList>
            <person name="Chan A.P."/>
            <person name="Crabtree J."/>
            <person name="Zhao Q."/>
            <person name="Lorenzi H."/>
            <person name="Orvis J."/>
            <person name="Puiu D."/>
            <person name="Melake-Berhan A."/>
            <person name="Jones K.M."/>
            <person name="Redman J."/>
            <person name="Chen G."/>
            <person name="Cahoon E.B."/>
            <person name="Gedil M."/>
            <person name="Stanke M."/>
            <person name="Haas B.J."/>
            <person name="Wortman J.R."/>
            <person name="Fraser-Liggett C.M."/>
            <person name="Ravel J."/>
            <person name="Rabinowicz P.D."/>
        </authorList>
    </citation>
    <scope>NUCLEOTIDE SEQUENCE [LARGE SCALE GENOMIC DNA]</scope>
    <source>
        <strain evidence="3">cv. Hale</strain>
    </source>
</reference>
<evidence type="ECO:0000256" key="1">
    <source>
        <dbReference type="SAM" id="MobiDB-lite"/>
    </source>
</evidence>
<feature type="compositionally biased region" description="Basic and acidic residues" evidence="1">
    <location>
        <begin position="10"/>
        <end position="28"/>
    </location>
</feature>
<dbReference type="Proteomes" id="UP000008311">
    <property type="component" value="Unassembled WGS sequence"/>
</dbReference>
<organism evidence="2 3">
    <name type="scientific">Ricinus communis</name>
    <name type="common">Castor bean</name>
    <dbReference type="NCBI Taxonomy" id="3988"/>
    <lineage>
        <taxon>Eukaryota</taxon>
        <taxon>Viridiplantae</taxon>
        <taxon>Streptophyta</taxon>
        <taxon>Embryophyta</taxon>
        <taxon>Tracheophyta</taxon>
        <taxon>Spermatophyta</taxon>
        <taxon>Magnoliopsida</taxon>
        <taxon>eudicotyledons</taxon>
        <taxon>Gunneridae</taxon>
        <taxon>Pentapetalae</taxon>
        <taxon>rosids</taxon>
        <taxon>fabids</taxon>
        <taxon>Malpighiales</taxon>
        <taxon>Euphorbiaceae</taxon>
        <taxon>Acalyphoideae</taxon>
        <taxon>Acalypheae</taxon>
        <taxon>Ricinus</taxon>
    </lineage>
</organism>
<name>B9RFR1_RICCO</name>
<proteinExistence type="predicted"/>
<sequence length="58" mass="6702">MFRTKKKRKEFPAKAEKLRQPQEKKRSESSSSLLPTSCRVHFNMGMQGRNGLFGSGWT</sequence>
<accession>B9RFR1</accession>
<evidence type="ECO:0000313" key="2">
    <source>
        <dbReference type="EMBL" id="EEF50032.1"/>
    </source>
</evidence>
<protein>
    <submittedName>
        <fullName evidence="2">Uncharacterized protein</fullName>
    </submittedName>
</protein>
<keyword evidence="3" id="KW-1185">Reference proteome</keyword>
<evidence type="ECO:0000313" key="3">
    <source>
        <dbReference type="Proteomes" id="UP000008311"/>
    </source>
</evidence>
<dbReference type="EMBL" id="EQ973777">
    <property type="protein sequence ID" value="EEF50032.1"/>
    <property type="molecule type" value="Genomic_DNA"/>
</dbReference>